<comment type="caution">
    <text evidence="2">The sequence shown here is derived from an EMBL/GenBank/DDBJ whole genome shotgun (WGS) entry which is preliminary data.</text>
</comment>
<proteinExistence type="predicted"/>
<feature type="non-terminal residue" evidence="2">
    <location>
        <position position="127"/>
    </location>
</feature>
<evidence type="ECO:0000313" key="2">
    <source>
        <dbReference type="EMBL" id="CAH9050950.1"/>
    </source>
</evidence>
<dbReference type="Proteomes" id="UP001152484">
    <property type="component" value="Unassembled WGS sequence"/>
</dbReference>
<keyword evidence="3" id="KW-1185">Reference proteome</keyword>
<accession>A0A9P0VN33</accession>
<dbReference type="AlphaFoldDB" id="A0A9P0VN33"/>
<evidence type="ECO:0000256" key="1">
    <source>
        <dbReference type="SAM" id="MobiDB-lite"/>
    </source>
</evidence>
<protein>
    <submittedName>
        <fullName evidence="2">Uncharacterized protein</fullName>
    </submittedName>
</protein>
<feature type="region of interest" description="Disordered" evidence="1">
    <location>
        <begin position="1"/>
        <end position="127"/>
    </location>
</feature>
<dbReference type="EMBL" id="CAMAPE010000001">
    <property type="protein sequence ID" value="CAH9050950.1"/>
    <property type="molecule type" value="Genomic_DNA"/>
</dbReference>
<gene>
    <name evidence="2" type="ORF">CEURO_LOCUS147</name>
</gene>
<organism evidence="2 3">
    <name type="scientific">Cuscuta europaea</name>
    <name type="common">European dodder</name>
    <dbReference type="NCBI Taxonomy" id="41803"/>
    <lineage>
        <taxon>Eukaryota</taxon>
        <taxon>Viridiplantae</taxon>
        <taxon>Streptophyta</taxon>
        <taxon>Embryophyta</taxon>
        <taxon>Tracheophyta</taxon>
        <taxon>Spermatophyta</taxon>
        <taxon>Magnoliopsida</taxon>
        <taxon>eudicotyledons</taxon>
        <taxon>Gunneridae</taxon>
        <taxon>Pentapetalae</taxon>
        <taxon>asterids</taxon>
        <taxon>lamiids</taxon>
        <taxon>Solanales</taxon>
        <taxon>Convolvulaceae</taxon>
        <taxon>Cuscuteae</taxon>
        <taxon>Cuscuta</taxon>
        <taxon>Cuscuta subgen. Cuscuta</taxon>
    </lineage>
</organism>
<evidence type="ECO:0000313" key="3">
    <source>
        <dbReference type="Proteomes" id="UP001152484"/>
    </source>
</evidence>
<sequence>MEGKRMAMRNDPRGQASVAYLEASRAVSRASRGRGIGHGGRESRQGQAASDGRVDSVCNMNTRRKERRRQTRHDRVTYQRDMTASQAHPWENEQGGESTFTAPASPVKKKRNSKWHASFPYSFRPHR</sequence>
<reference evidence="2" key="1">
    <citation type="submission" date="2022-07" db="EMBL/GenBank/DDBJ databases">
        <authorList>
            <person name="Macas J."/>
            <person name="Novak P."/>
            <person name="Neumann P."/>
        </authorList>
    </citation>
    <scope>NUCLEOTIDE SEQUENCE</scope>
</reference>
<feature type="compositionally biased region" description="Basic and acidic residues" evidence="1">
    <location>
        <begin position="1"/>
        <end position="12"/>
    </location>
</feature>
<dbReference type="OrthoDB" id="1323163at2759"/>
<feature type="compositionally biased region" description="Basic residues" evidence="1">
    <location>
        <begin position="62"/>
        <end position="72"/>
    </location>
</feature>
<name>A0A9P0VN33_CUSEU</name>